<reference evidence="2" key="1">
    <citation type="submission" date="2022-09" db="EMBL/GenBank/DDBJ databases">
        <title>Actin cytoskeleton and complex cell architecture in an #Asgard archaeon.</title>
        <authorList>
            <person name="Ponce Toledo R.I."/>
            <person name="Schleper C."/>
            <person name="Rodrigues Oliveira T."/>
            <person name="Wollweber F."/>
            <person name="Xu J."/>
            <person name="Rittmann S."/>
            <person name="Klingl A."/>
            <person name="Pilhofer M."/>
        </authorList>
    </citation>
    <scope>NUCLEOTIDE SEQUENCE</scope>
    <source>
        <strain evidence="2">B-35</strain>
    </source>
</reference>
<dbReference type="Pfam" id="PF13847">
    <property type="entry name" value="Methyltransf_31"/>
    <property type="match status" value="1"/>
</dbReference>
<dbReference type="EC" id="2.1.1.163" evidence="2"/>
<keyword evidence="2" id="KW-0808">Transferase</keyword>
<gene>
    <name evidence="2" type="ORF">NEF87_001031</name>
</gene>
<evidence type="ECO:0000313" key="3">
    <source>
        <dbReference type="Proteomes" id="UP001208689"/>
    </source>
</evidence>
<proteinExistence type="predicted"/>
<accession>A0ABY6HQB9</accession>
<feature type="domain" description="Methyltransferase" evidence="1">
    <location>
        <begin position="38"/>
        <end position="154"/>
    </location>
</feature>
<dbReference type="CDD" id="cd02440">
    <property type="entry name" value="AdoMet_MTases"/>
    <property type="match status" value="1"/>
</dbReference>
<sequence>MTKVNKFWDNQAKNYDKSEEHYDQIHLKITKNTLKYLHEDNIVLDYGCGTGTKTLLLADKVEKIHGIDISLKMIEKARSKTIKHKIMNVRFEHSPILKTDFENEKFDVILAFNVLHVIDNIHQVLPRIHQLLKPGGLFISATPCLKEKMQFLKKLQLTFYSIMIKFGVVPNFLTKFKFSDIERHISDEKFHILDSEHLYYKVSNYFIVAKKL</sequence>
<dbReference type="SUPFAM" id="SSF53335">
    <property type="entry name" value="S-adenosyl-L-methionine-dependent methyltransferases"/>
    <property type="match status" value="1"/>
</dbReference>
<evidence type="ECO:0000259" key="1">
    <source>
        <dbReference type="Pfam" id="PF13847"/>
    </source>
</evidence>
<dbReference type="GO" id="GO:0043770">
    <property type="term" value="F:demethylmenaquinone methyltransferase activity"/>
    <property type="evidence" value="ECO:0007669"/>
    <property type="project" value="UniProtKB-EC"/>
</dbReference>
<name>A0ABY6HQB9_9ARCH</name>
<organism evidence="2 3">
    <name type="scientific">Candidatus Lokiarchaeum ossiferum</name>
    <dbReference type="NCBI Taxonomy" id="2951803"/>
    <lineage>
        <taxon>Archaea</taxon>
        <taxon>Promethearchaeati</taxon>
        <taxon>Promethearchaeota</taxon>
        <taxon>Promethearchaeia</taxon>
        <taxon>Promethearchaeales</taxon>
        <taxon>Promethearchaeaceae</taxon>
        <taxon>Candidatus Lokiarchaeum</taxon>
    </lineage>
</organism>
<dbReference type="InterPro" id="IPR025714">
    <property type="entry name" value="Methyltranfer_dom"/>
</dbReference>
<dbReference type="Gene3D" id="3.40.50.150">
    <property type="entry name" value="Vaccinia Virus protein VP39"/>
    <property type="match status" value="1"/>
</dbReference>
<dbReference type="PANTHER" id="PTHR43861">
    <property type="entry name" value="TRANS-ACONITATE 2-METHYLTRANSFERASE-RELATED"/>
    <property type="match status" value="1"/>
</dbReference>
<keyword evidence="3" id="KW-1185">Reference proteome</keyword>
<dbReference type="GO" id="GO:0032259">
    <property type="term" value="P:methylation"/>
    <property type="evidence" value="ECO:0007669"/>
    <property type="project" value="UniProtKB-KW"/>
</dbReference>
<keyword evidence="2" id="KW-0489">Methyltransferase</keyword>
<dbReference type="Proteomes" id="UP001208689">
    <property type="component" value="Chromosome"/>
</dbReference>
<protein>
    <submittedName>
        <fullName evidence="2">2-methoxy-6-polyprenyl-1,4-benzoquinol methylase, mitochondrial</fullName>
        <ecNumber evidence="2">2.1.1.163</ecNumber>
    </submittedName>
</protein>
<evidence type="ECO:0000313" key="2">
    <source>
        <dbReference type="EMBL" id="UYP44746.1"/>
    </source>
</evidence>
<dbReference type="InterPro" id="IPR029063">
    <property type="entry name" value="SAM-dependent_MTases_sf"/>
</dbReference>
<dbReference type="EMBL" id="CP104013">
    <property type="protein sequence ID" value="UYP44746.1"/>
    <property type="molecule type" value="Genomic_DNA"/>
</dbReference>